<dbReference type="RefSeq" id="WP_183369288.1">
    <property type="nucleotide sequence ID" value="NZ_BAABHL010000048.1"/>
</dbReference>
<sequence>MTLRVVIGIDKGTSTLKTAAIDVASGRFVAEAGARTPSSFPHPGFHEEDADGTWSAVASTIRTVVGALPEEAAIVAVGVTGHMGGVWAIDENGEPVRPAICWPDSRAVSILDRVVEADDGRMFAIGGNAIVPGTPYPLLAWIKEHEPENYRRISTFFMAKDYVNYRLTGVIATEESDLSFAPCDFAGRCRSDELFAMFGLDDAVEKLPRIGRSIDLLGYVTESAAAETGLPAGTPVGAGTGDATANMLGTGATADGQAVTTLGTSLMNGTSTDHPIFEPEGVGFGFLMPNSRWQRQISNSGGGTLCLDWVVETFCPEIVERIAADETTLGAVVDAAIANTEPGACGLLFHPYLNTAGATAPFVDVNARGSLVGLTPEMTCDHMIRAVLEGTAMSIRHCYEAMPVPIDTIRLTGGGARSRVWAQIISDVLQKTIIVPDVSESGALGAALLAAVAAGEFPDLDTAADHTIPIGRVHEPNPANADLYDRVFAEYRDTLPALRRLWPSLARARTTVPV</sequence>
<dbReference type="PIRSF" id="PIRSF000538">
    <property type="entry name" value="GlpK"/>
    <property type="match status" value="1"/>
</dbReference>
<dbReference type="InterPro" id="IPR043129">
    <property type="entry name" value="ATPase_NBD"/>
</dbReference>
<comment type="similarity">
    <text evidence="1 5">Belongs to the FGGY kinase family.</text>
</comment>
<name>A0A840F135_9ACTN</name>
<evidence type="ECO:0000256" key="4">
    <source>
        <dbReference type="ARBA" id="ARBA00022777"/>
    </source>
</evidence>
<dbReference type="PROSITE" id="PS00445">
    <property type="entry name" value="FGGY_KINASES_2"/>
    <property type="match status" value="1"/>
</dbReference>
<keyword evidence="2" id="KW-0859">Xylose metabolism</keyword>
<dbReference type="Gene3D" id="3.30.420.40">
    <property type="match status" value="2"/>
</dbReference>
<feature type="domain" description="Carbohydrate kinase FGGY N-terminal" evidence="6">
    <location>
        <begin position="6"/>
        <end position="249"/>
    </location>
</feature>
<dbReference type="CDD" id="cd07802">
    <property type="entry name" value="ASKHA_NBD_FGGY_EcLyxK-like"/>
    <property type="match status" value="1"/>
</dbReference>
<reference evidence="8 9" key="1">
    <citation type="submission" date="2020-08" db="EMBL/GenBank/DDBJ databases">
        <title>Sequencing the genomes of 1000 actinobacteria strains.</title>
        <authorList>
            <person name="Klenk H.-P."/>
        </authorList>
    </citation>
    <scope>NUCLEOTIDE SEQUENCE [LARGE SCALE GENOMIC DNA]</scope>
    <source>
        <strain evidence="8 9">DSM 45298</strain>
    </source>
</reference>
<accession>A0A840F135</accession>
<keyword evidence="9" id="KW-1185">Reference proteome</keyword>
<proteinExistence type="inferred from homology"/>
<evidence type="ECO:0000256" key="2">
    <source>
        <dbReference type="ARBA" id="ARBA00022629"/>
    </source>
</evidence>
<dbReference type="SUPFAM" id="SSF53067">
    <property type="entry name" value="Actin-like ATPase domain"/>
    <property type="match status" value="2"/>
</dbReference>
<comment type="caution">
    <text evidence="8">The sequence shown here is derived from an EMBL/GenBank/DDBJ whole genome shotgun (WGS) entry which is preliminary data.</text>
</comment>
<evidence type="ECO:0000256" key="3">
    <source>
        <dbReference type="ARBA" id="ARBA00022679"/>
    </source>
</evidence>
<evidence type="ECO:0000256" key="1">
    <source>
        <dbReference type="ARBA" id="ARBA00009156"/>
    </source>
</evidence>
<dbReference type="GO" id="GO:0004856">
    <property type="term" value="F:D-xylulokinase activity"/>
    <property type="evidence" value="ECO:0007669"/>
    <property type="project" value="UniProtKB-EC"/>
</dbReference>
<evidence type="ECO:0000313" key="8">
    <source>
        <dbReference type="EMBL" id="MBB4134060.1"/>
    </source>
</evidence>
<dbReference type="Proteomes" id="UP000551501">
    <property type="component" value="Unassembled WGS sequence"/>
</dbReference>
<evidence type="ECO:0000259" key="7">
    <source>
        <dbReference type="Pfam" id="PF02782"/>
    </source>
</evidence>
<keyword evidence="3 5" id="KW-0808">Transferase</keyword>
<dbReference type="EMBL" id="JACIFP010000001">
    <property type="protein sequence ID" value="MBB4134060.1"/>
    <property type="molecule type" value="Genomic_DNA"/>
</dbReference>
<gene>
    <name evidence="8" type="ORF">BKA16_000612</name>
</gene>
<dbReference type="PANTHER" id="PTHR43095">
    <property type="entry name" value="SUGAR KINASE"/>
    <property type="match status" value="1"/>
</dbReference>
<dbReference type="Pfam" id="PF02782">
    <property type="entry name" value="FGGY_C"/>
    <property type="match status" value="1"/>
</dbReference>
<dbReference type="InterPro" id="IPR018483">
    <property type="entry name" value="Carb_kinase_FGGY_CS"/>
</dbReference>
<dbReference type="Pfam" id="PF00370">
    <property type="entry name" value="FGGY_N"/>
    <property type="match status" value="1"/>
</dbReference>
<dbReference type="EC" id="2.7.1.17" evidence="8"/>
<evidence type="ECO:0000313" key="9">
    <source>
        <dbReference type="Proteomes" id="UP000551501"/>
    </source>
</evidence>
<dbReference type="PANTHER" id="PTHR43095:SF5">
    <property type="entry name" value="XYLULOSE KINASE"/>
    <property type="match status" value="1"/>
</dbReference>
<dbReference type="AlphaFoldDB" id="A0A840F135"/>
<keyword evidence="4 5" id="KW-0418">Kinase</keyword>
<organism evidence="8 9">
    <name type="scientific">Gordonia humi</name>
    <dbReference type="NCBI Taxonomy" id="686429"/>
    <lineage>
        <taxon>Bacteria</taxon>
        <taxon>Bacillati</taxon>
        <taxon>Actinomycetota</taxon>
        <taxon>Actinomycetes</taxon>
        <taxon>Mycobacteriales</taxon>
        <taxon>Gordoniaceae</taxon>
        <taxon>Gordonia</taxon>
    </lineage>
</organism>
<dbReference type="InterPro" id="IPR018484">
    <property type="entry name" value="FGGY_N"/>
</dbReference>
<protein>
    <submittedName>
        <fullName evidence="8">Xylulokinase</fullName>
        <ecNumber evidence="8">2.7.1.17</ecNumber>
    </submittedName>
</protein>
<dbReference type="InterPro" id="IPR000577">
    <property type="entry name" value="Carb_kinase_FGGY"/>
</dbReference>
<dbReference type="InterPro" id="IPR050406">
    <property type="entry name" value="FGGY_Carb_Kinase"/>
</dbReference>
<evidence type="ECO:0000256" key="5">
    <source>
        <dbReference type="RuleBase" id="RU003733"/>
    </source>
</evidence>
<evidence type="ECO:0000259" key="6">
    <source>
        <dbReference type="Pfam" id="PF00370"/>
    </source>
</evidence>
<keyword evidence="2" id="KW-0119">Carbohydrate metabolism</keyword>
<dbReference type="InterPro" id="IPR018485">
    <property type="entry name" value="FGGY_C"/>
</dbReference>
<dbReference type="GO" id="GO:0042732">
    <property type="term" value="P:D-xylose metabolic process"/>
    <property type="evidence" value="ECO:0007669"/>
    <property type="project" value="UniProtKB-KW"/>
</dbReference>
<feature type="domain" description="Carbohydrate kinase FGGY C-terminal" evidence="7">
    <location>
        <begin position="259"/>
        <end position="454"/>
    </location>
</feature>